<name>K8FDP5_9CHLO</name>
<keyword evidence="3" id="KW-1185">Reference proteome</keyword>
<protein>
    <submittedName>
        <fullName evidence="2">Uncharacterized protein</fullName>
    </submittedName>
</protein>
<accession>K8FDP5</accession>
<dbReference type="GeneID" id="19010872"/>
<dbReference type="Pfam" id="PF12796">
    <property type="entry name" value="Ank_2"/>
    <property type="match status" value="2"/>
</dbReference>
<gene>
    <name evidence="2" type="ordered locus">Bathy18g01270</name>
</gene>
<dbReference type="Proteomes" id="UP000198341">
    <property type="component" value="Chromosome 18"/>
</dbReference>
<organism evidence="2 3">
    <name type="scientific">Bathycoccus prasinos</name>
    <dbReference type="NCBI Taxonomy" id="41875"/>
    <lineage>
        <taxon>Eukaryota</taxon>
        <taxon>Viridiplantae</taxon>
        <taxon>Chlorophyta</taxon>
        <taxon>Mamiellophyceae</taxon>
        <taxon>Mamiellales</taxon>
        <taxon>Bathycoccaceae</taxon>
        <taxon>Bathycoccus</taxon>
    </lineage>
</organism>
<evidence type="ECO:0000256" key="1">
    <source>
        <dbReference type="SAM" id="MobiDB-lite"/>
    </source>
</evidence>
<feature type="region of interest" description="Disordered" evidence="1">
    <location>
        <begin position="1"/>
        <end position="32"/>
    </location>
</feature>
<proteinExistence type="predicted"/>
<reference evidence="2 3" key="1">
    <citation type="submission" date="2011-10" db="EMBL/GenBank/DDBJ databases">
        <authorList>
            <person name="Genoscope - CEA"/>
        </authorList>
    </citation>
    <scope>NUCLEOTIDE SEQUENCE [LARGE SCALE GENOMIC DNA]</scope>
    <source>
        <strain evidence="2 3">RCC 1105</strain>
    </source>
</reference>
<evidence type="ECO:0000313" key="2">
    <source>
        <dbReference type="EMBL" id="CCO20658.1"/>
    </source>
</evidence>
<sequence length="390" mass="45087">MSSSSEKTRTKRGGALLGQNHDEKKRRIGGGERKRDDSCLELWDLIVNNDDICFKHILPKLNGTDVKFLHDVNGETRKLIKRSSYNKGELQNRFKVNEMSSISTLEVAWEHYPWGKLVWQYGPRMDEPYFCWQVAYTNKLELLKWIREEKNCDWDVGTINAAVRQGNLEMVKYCVANECPVDEWACSDAAENGHLECLKYLHEEAKAPWDSGTASMAAENGHLHILEYLVGRAALEGNLEMVKYCVRYECPIDEYACANAALKGHLACLKYLHEKAKAPWDRRTAHWAASNGHLHILKYLVKRKFDEFTEWACEDAAKNGHLDCLKYLHETAKVRWTSSRAVRKAFDNAQLRWAKNNAQFKCVHYLLDNNCPIPRNWRIDEHGELHHPGN</sequence>
<dbReference type="PANTHER" id="PTHR46586:SF3">
    <property type="entry name" value="ANKYRIN REPEAT-CONTAINING PROTEIN"/>
    <property type="match status" value="1"/>
</dbReference>
<dbReference type="SUPFAM" id="SSF48403">
    <property type="entry name" value="Ankyrin repeat"/>
    <property type="match status" value="1"/>
</dbReference>
<dbReference type="Gene3D" id="1.25.40.20">
    <property type="entry name" value="Ankyrin repeat-containing domain"/>
    <property type="match status" value="2"/>
</dbReference>
<feature type="compositionally biased region" description="Basic and acidic residues" evidence="1">
    <location>
        <begin position="20"/>
        <end position="32"/>
    </location>
</feature>
<dbReference type="EMBL" id="FO082261">
    <property type="protein sequence ID" value="CCO20658.1"/>
    <property type="molecule type" value="Genomic_DNA"/>
</dbReference>
<dbReference type="InterPro" id="IPR052050">
    <property type="entry name" value="SecEffector_AnkRepeat"/>
</dbReference>
<dbReference type="RefSeq" id="XP_007508167.1">
    <property type="nucleotide sequence ID" value="XM_007508105.1"/>
</dbReference>
<evidence type="ECO:0000313" key="3">
    <source>
        <dbReference type="Proteomes" id="UP000198341"/>
    </source>
</evidence>
<dbReference type="KEGG" id="bpg:Bathy18g01270"/>
<dbReference type="AlphaFoldDB" id="K8FDP5"/>
<dbReference type="PANTHER" id="PTHR46586">
    <property type="entry name" value="ANKYRIN REPEAT-CONTAINING PROTEIN"/>
    <property type="match status" value="1"/>
</dbReference>
<dbReference type="InterPro" id="IPR002110">
    <property type="entry name" value="Ankyrin_rpt"/>
</dbReference>
<dbReference type="OrthoDB" id="536067at2759"/>
<dbReference type="InterPro" id="IPR036770">
    <property type="entry name" value="Ankyrin_rpt-contain_sf"/>
</dbReference>